<dbReference type="Proteomes" id="UP000001261">
    <property type="component" value="Unassembled WGS sequence"/>
</dbReference>
<dbReference type="EMBL" id="GG704911">
    <property type="protein sequence ID" value="EAS35972.3"/>
    <property type="molecule type" value="Genomic_DNA"/>
</dbReference>
<proteinExistence type="predicted"/>
<evidence type="ECO:0000313" key="1">
    <source>
        <dbReference type="EMBL" id="EAS35972.3"/>
    </source>
</evidence>
<dbReference type="InParanoid" id="J3KIZ0"/>
<dbReference type="GeneID" id="4567081"/>
<reference evidence="2" key="2">
    <citation type="journal article" date="2010" name="Genome Res.">
        <title>Population genomic sequencing of Coccidioides fungi reveals recent hybridization and transposon control.</title>
        <authorList>
            <person name="Neafsey D.E."/>
            <person name="Barker B.M."/>
            <person name="Sharpton T.J."/>
            <person name="Stajich J.E."/>
            <person name="Park D.J."/>
            <person name="Whiston E."/>
            <person name="Hung C.-Y."/>
            <person name="McMahan C."/>
            <person name="White J."/>
            <person name="Sykes S."/>
            <person name="Heiman D."/>
            <person name="Young S."/>
            <person name="Zeng Q."/>
            <person name="Abouelleil A."/>
            <person name="Aftuck L."/>
            <person name="Bessette D."/>
            <person name="Brown A."/>
            <person name="FitzGerald M."/>
            <person name="Lui A."/>
            <person name="Macdonald J.P."/>
            <person name="Priest M."/>
            <person name="Orbach M.J."/>
            <person name="Galgiani J.N."/>
            <person name="Kirkland T.N."/>
            <person name="Cole G.T."/>
            <person name="Birren B.W."/>
            <person name="Henn M.R."/>
            <person name="Taylor J.W."/>
            <person name="Rounsley S.D."/>
        </authorList>
    </citation>
    <scope>GENOME REANNOTATION</scope>
    <source>
        <strain evidence="2">RS</strain>
    </source>
</reference>
<evidence type="ECO:0000313" key="2">
    <source>
        <dbReference type="Proteomes" id="UP000001261"/>
    </source>
</evidence>
<name>J3KIZ0_COCIM</name>
<reference evidence="2" key="1">
    <citation type="journal article" date="2009" name="Genome Res.">
        <title>Comparative genomic analyses of the human fungal pathogens Coccidioides and their relatives.</title>
        <authorList>
            <person name="Sharpton T.J."/>
            <person name="Stajich J.E."/>
            <person name="Rounsley S.D."/>
            <person name="Gardner M.J."/>
            <person name="Wortman J.R."/>
            <person name="Jordar V.S."/>
            <person name="Maiti R."/>
            <person name="Kodira C.D."/>
            <person name="Neafsey D.E."/>
            <person name="Zeng Q."/>
            <person name="Hung C.-Y."/>
            <person name="McMahan C."/>
            <person name="Muszewska A."/>
            <person name="Grynberg M."/>
            <person name="Mandel M.A."/>
            <person name="Kellner E.M."/>
            <person name="Barker B.M."/>
            <person name="Galgiani J.N."/>
            <person name="Orbach M.J."/>
            <person name="Kirkland T.N."/>
            <person name="Cole G.T."/>
            <person name="Henn M.R."/>
            <person name="Birren B.W."/>
            <person name="Taylor J.W."/>
        </authorList>
    </citation>
    <scope>NUCLEOTIDE SEQUENCE [LARGE SCALE GENOMIC DNA]</scope>
    <source>
        <strain evidence="2">RS</strain>
    </source>
</reference>
<dbReference type="RefSeq" id="XP_001247555.2">
    <property type="nucleotide sequence ID" value="XM_001247554.2"/>
</dbReference>
<keyword evidence="2" id="KW-1185">Reference proteome</keyword>
<protein>
    <submittedName>
        <fullName evidence="1">Uncharacterized protein</fullName>
    </submittedName>
</protein>
<dbReference type="VEuPathDB" id="FungiDB:CIMG_01326"/>
<sequence length="81" mass="8772">MIYVECNLYDGIGELSATALRLVKTTPGGSVFWRTETHPDRDAPSAGGELNVSVMPVFVLWNGDLESIKYSTQPVAVELAS</sequence>
<dbReference type="KEGG" id="cim:CIMG_01326"/>
<gene>
    <name evidence="1" type="ORF">CIMG_01326</name>
</gene>
<accession>J3KIZ0</accession>
<dbReference type="AlphaFoldDB" id="J3KIZ0"/>
<organism evidence="1 2">
    <name type="scientific">Coccidioides immitis (strain RS)</name>
    <name type="common">Valley fever fungus</name>
    <dbReference type="NCBI Taxonomy" id="246410"/>
    <lineage>
        <taxon>Eukaryota</taxon>
        <taxon>Fungi</taxon>
        <taxon>Dikarya</taxon>
        <taxon>Ascomycota</taxon>
        <taxon>Pezizomycotina</taxon>
        <taxon>Eurotiomycetes</taxon>
        <taxon>Eurotiomycetidae</taxon>
        <taxon>Onygenales</taxon>
        <taxon>Onygenaceae</taxon>
        <taxon>Coccidioides</taxon>
    </lineage>
</organism>